<dbReference type="EMBL" id="FTNT01000008">
    <property type="protein sequence ID" value="SIS11228.1"/>
    <property type="molecule type" value="Genomic_DNA"/>
</dbReference>
<dbReference type="RefSeq" id="WP_143690357.1">
    <property type="nucleotide sequence ID" value="NZ_FTNT01000008.1"/>
</dbReference>
<gene>
    <name evidence="1" type="ORF">SAMN05445060_2714</name>
</gene>
<dbReference type="OrthoDB" id="4853803at2"/>
<dbReference type="STRING" id="1344003.SAMN05445060_2714"/>
<dbReference type="Proteomes" id="UP000186218">
    <property type="component" value="Unassembled WGS sequence"/>
</dbReference>
<name>A0A1N7GFA6_9NOCA</name>
<evidence type="ECO:0000313" key="1">
    <source>
        <dbReference type="EMBL" id="SIS11228.1"/>
    </source>
</evidence>
<evidence type="ECO:0000313" key="2">
    <source>
        <dbReference type="Proteomes" id="UP000186218"/>
    </source>
</evidence>
<keyword evidence="2" id="KW-1185">Reference proteome</keyword>
<protein>
    <submittedName>
        <fullName evidence="1">Uncharacterized protein</fullName>
    </submittedName>
</protein>
<accession>A0A1N7GFA6</accession>
<organism evidence="1 2">
    <name type="scientific">Williamsia sterculiae</name>
    <dbReference type="NCBI Taxonomy" id="1344003"/>
    <lineage>
        <taxon>Bacteria</taxon>
        <taxon>Bacillati</taxon>
        <taxon>Actinomycetota</taxon>
        <taxon>Actinomycetes</taxon>
        <taxon>Mycobacteriales</taxon>
        <taxon>Nocardiaceae</taxon>
        <taxon>Williamsia</taxon>
    </lineage>
</organism>
<proteinExistence type="predicted"/>
<dbReference type="AlphaFoldDB" id="A0A1N7GFA6"/>
<sequence>MSWQQVIAPNPIIACMPGWCLTYVQTAFRAPWAGSSATDAWNRARSKHGDANFPDGVAVPVYFAMAGVADGHIVIREPDGSIYSTSHPTANTPVHHSSLQALYSYYGGRLTLRGWSEDLNGFYVISQEPQKGDVMDRNDVVALYRAVLHREPESDAAINSLVGLKADAALNAVRNSGEWRGQDQALKAVPAGDDEVLAQLNALKGAIKAVASAVQ</sequence>
<reference evidence="1 2" key="1">
    <citation type="submission" date="2017-01" db="EMBL/GenBank/DDBJ databases">
        <authorList>
            <person name="Mah S.A."/>
            <person name="Swanson W.J."/>
            <person name="Moy G.W."/>
            <person name="Vacquier V.D."/>
        </authorList>
    </citation>
    <scope>NUCLEOTIDE SEQUENCE [LARGE SCALE GENOMIC DNA]</scope>
    <source>
        <strain evidence="1 2">CPCC 203464</strain>
    </source>
</reference>